<evidence type="ECO:0000256" key="5">
    <source>
        <dbReference type="ARBA" id="ARBA00023136"/>
    </source>
</evidence>
<keyword evidence="2" id="KW-0145">Chemotaxis</keyword>
<dbReference type="InterPro" id="IPR003660">
    <property type="entry name" value="HAMP_dom"/>
</dbReference>
<dbReference type="Pfam" id="PF00672">
    <property type="entry name" value="HAMP"/>
    <property type="match status" value="1"/>
</dbReference>
<feature type="transmembrane region" description="Helical" evidence="8">
    <location>
        <begin position="20"/>
        <end position="40"/>
    </location>
</feature>
<comment type="subcellular location">
    <subcellularLocation>
        <location evidence="1">Membrane</location>
        <topology evidence="1">Multi-pass membrane protein</topology>
    </subcellularLocation>
</comment>
<dbReference type="STRING" id="658457.SAMN05216601_11138"/>
<name>A0A1I5Q713_9GAMM</name>
<keyword evidence="3 8" id="KW-0812">Transmembrane</keyword>
<evidence type="ECO:0000256" key="6">
    <source>
        <dbReference type="ARBA" id="ARBA00023224"/>
    </source>
</evidence>
<keyword evidence="4 8" id="KW-1133">Transmembrane helix</keyword>
<dbReference type="SUPFAM" id="SSF58104">
    <property type="entry name" value="Methyl-accepting chemotaxis protein (MCP) signaling domain"/>
    <property type="match status" value="1"/>
</dbReference>
<dbReference type="CDD" id="cd06225">
    <property type="entry name" value="HAMP"/>
    <property type="match status" value="1"/>
</dbReference>
<organism evidence="9 10">
    <name type="scientific">Ectopseudomonas composti</name>
    <dbReference type="NCBI Taxonomy" id="658457"/>
    <lineage>
        <taxon>Bacteria</taxon>
        <taxon>Pseudomonadati</taxon>
        <taxon>Pseudomonadota</taxon>
        <taxon>Gammaproteobacteria</taxon>
        <taxon>Pseudomonadales</taxon>
        <taxon>Pseudomonadaceae</taxon>
        <taxon>Ectopseudomonas</taxon>
    </lineage>
</organism>
<dbReference type="PROSITE" id="PS50885">
    <property type="entry name" value="HAMP"/>
    <property type="match status" value="1"/>
</dbReference>
<evidence type="ECO:0000256" key="7">
    <source>
        <dbReference type="ARBA" id="ARBA00029447"/>
    </source>
</evidence>
<keyword evidence="6" id="KW-0807">Transducer</keyword>
<evidence type="ECO:0000256" key="1">
    <source>
        <dbReference type="ARBA" id="ARBA00004141"/>
    </source>
</evidence>
<evidence type="ECO:0000256" key="8">
    <source>
        <dbReference type="SAM" id="Phobius"/>
    </source>
</evidence>
<dbReference type="GO" id="GO:0016020">
    <property type="term" value="C:membrane"/>
    <property type="evidence" value="ECO:0007669"/>
    <property type="project" value="UniProtKB-SubCell"/>
</dbReference>
<dbReference type="PANTHER" id="PTHR32089">
    <property type="entry name" value="METHYL-ACCEPTING CHEMOTAXIS PROTEIN MCPB"/>
    <property type="match status" value="1"/>
</dbReference>
<sequence length="665" mass="73205">MFFFKPVLALMNRARYAHKFLLIFAVFMLPYCWLSVSKLLDVNATLEQSQHELQALQSIEQYLPVYRQALEQAGMHVIGYARNKDDAKQEIERRSQAFVAAISALNASLDAGQFADMKLAESDPGFSLDKKLSVQGLSSQMIEHVSSVHDLSANMREIAAMSKLSQDSNPRIYRNVDLLLNQLLPLYEVLTQTRTYAGYMTAYGFLESSSRPAITNQLSTLQRYAGGIEAKGNAEAQQLMTGAARDAAALYKREIVDTYTQSGYFDQNAVEQWLQRYESYAPQAAELDKASNLLLQETATLLQARADANLRELMLWAGTLLVVITLLVYLFVGFYLSVRGAIRDLTNATQRMAEGDLRQSVKTAARDELGDLAKDFNEMQTRMSELIAQVARFSETTLGKAQSVSDSASTSQRSVERQANELELIATSMSQLVSNVQEVSQNSHVTADKANTAGEKCREGRVQVDHAVSRINQLFTEMDDSIGAITSVEKESEEIAKAVDLIKSVAEQTNLLALNAAIEAARAGEQGRGFAVVADEVRSLAIRSHELTGEIDQTIGRLRQQVGSAVKTIRGSHQSAAQSVEQITLTASIFEEITGSMDQIIDHNIQIASAAEQQAAVVQGVEQNTLEIKHLSDSNAHEAQSTVNVSDELTGMTRDLHGLIANFKV</sequence>
<evidence type="ECO:0000256" key="4">
    <source>
        <dbReference type="ARBA" id="ARBA00022989"/>
    </source>
</evidence>
<dbReference type="OrthoDB" id="5800769at2"/>
<dbReference type="Pfam" id="PF00015">
    <property type="entry name" value="MCPsignal"/>
    <property type="match status" value="1"/>
</dbReference>
<dbReference type="PROSITE" id="PS50111">
    <property type="entry name" value="CHEMOTAXIS_TRANSDUC_2"/>
    <property type="match status" value="1"/>
</dbReference>
<evidence type="ECO:0000313" key="9">
    <source>
        <dbReference type="EMBL" id="SFP42138.1"/>
    </source>
</evidence>
<gene>
    <name evidence="9" type="ORF">SAMN05216601_11138</name>
</gene>
<accession>A0A1I5Q713</accession>
<dbReference type="PANTHER" id="PTHR32089:SF120">
    <property type="entry name" value="METHYL-ACCEPTING CHEMOTAXIS PROTEIN TLPQ"/>
    <property type="match status" value="1"/>
</dbReference>
<protein>
    <submittedName>
        <fullName evidence="9">Methyl-accepting chemotaxis protein</fullName>
    </submittedName>
</protein>
<evidence type="ECO:0000313" key="10">
    <source>
        <dbReference type="Proteomes" id="UP000182400"/>
    </source>
</evidence>
<comment type="similarity">
    <text evidence="7">Belongs to the methyl-accepting chemotaxis (MCP) protein family.</text>
</comment>
<dbReference type="Gene3D" id="1.10.287.950">
    <property type="entry name" value="Methyl-accepting chemotaxis protein"/>
    <property type="match status" value="1"/>
</dbReference>
<dbReference type="CDD" id="cd11386">
    <property type="entry name" value="MCP_signal"/>
    <property type="match status" value="1"/>
</dbReference>
<dbReference type="SMART" id="SM00304">
    <property type="entry name" value="HAMP"/>
    <property type="match status" value="1"/>
</dbReference>
<proteinExistence type="inferred from homology"/>
<reference evidence="9 10" key="1">
    <citation type="submission" date="2016-10" db="EMBL/GenBank/DDBJ databases">
        <authorList>
            <person name="de Groot N.N."/>
        </authorList>
    </citation>
    <scope>NUCLEOTIDE SEQUENCE [LARGE SCALE GENOMIC DNA]</scope>
    <source>
        <strain evidence="9 10">CCUG 59231</strain>
    </source>
</reference>
<dbReference type="SMART" id="SM00283">
    <property type="entry name" value="MA"/>
    <property type="match status" value="1"/>
</dbReference>
<dbReference type="InterPro" id="IPR004089">
    <property type="entry name" value="MCPsignal_dom"/>
</dbReference>
<dbReference type="Proteomes" id="UP000182400">
    <property type="component" value="Unassembled WGS sequence"/>
</dbReference>
<dbReference type="AlphaFoldDB" id="A0A1I5Q713"/>
<evidence type="ECO:0000256" key="2">
    <source>
        <dbReference type="ARBA" id="ARBA00022500"/>
    </source>
</evidence>
<dbReference type="GO" id="GO:0006935">
    <property type="term" value="P:chemotaxis"/>
    <property type="evidence" value="ECO:0007669"/>
    <property type="project" value="UniProtKB-KW"/>
</dbReference>
<dbReference type="RefSeq" id="WP_074940862.1">
    <property type="nucleotide sequence ID" value="NZ_FOWP01000011.1"/>
</dbReference>
<dbReference type="EMBL" id="FOWP01000011">
    <property type="protein sequence ID" value="SFP42138.1"/>
    <property type="molecule type" value="Genomic_DNA"/>
</dbReference>
<dbReference type="FunFam" id="1.10.287.950:FF:000001">
    <property type="entry name" value="Methyl-accepting chemotaxis sensory transducer"/>
    <property type="match status" value="1"/>
</dbReference>
<evidence type="ECO:0000256" key="3">
    <source>
        <dbReference type="ARBA" id="ARBA00022692"/>
    </source>
</evidence>
<feature type="transmembrane region" description="Helical" evidence="8">
    <location>
        <begin position="313"/>
        <end position="336"/>
    </location>
</feature>
<dbReference type="GO" id="GO:0007165">
    <property type="term" value="P:signal transduction"/>
    <property type="evidence" value="ECO:0007669"/>
    <property type="project" value="UniProtKB-KW"/>
</dbReference>
<keyword evidence="5 8" id="KW-0472">Membrane</keyword>